<feature type="domain" description="Glycosyltransferase subfamily 4-like N-terminal" evidence="4">
    <location>
        <begin position="19"/>
        <end position="175"/>
    </location>
</feature>
<dbReference type="PANTHER" id="PTHR45947">
    <property type="entry name" value="SULFOQUINOVOSYL TRANSFERASE SQD2"/>
    <property type="match status" value="1"/>
</dbReference>
<keyword evidence="1 5" id="KW-0328">Glycosyltransferase</keyword>
<dbReference type="OrthoDB" id="5242526at2"/>
<accession>A0A561TP04</accession>
<keyword evidence="2 5" id="KW-0808">Transferase</keyword>
<dbReference type="AlphaFoldDB" id="A0A561TP04"/>
<protein>
    <submittedName>
        <fullName evidence="5">Alpha-1,6-mannosyltransferase</fullName>
    </submittedName>
</protein>
<dbReference type="Pfam" id="PF13579">
    <property type="entry name" value="Glyco_trans_4_4"/>
    <property type="match status" value="1"/>
</dbReference>
<dbReference type="RefSeq" id="WP_145870436.1">
    <property type="nucleotide sequence ID" value="NZ_BNCE01000033.1"/>
</dbReference>
<dbReference type="InterPro" id="IPR001296">
    <property type="entry name" value="Glyco_trans_1"/>
</dbReference>
<dbReference type="Pfam" id="PF00534">
    <property type="entry name" value="Glycos_transf_1"/>
    <property type="match status" value="1"/>
</dbReference>
<feature type="domain" description="Glycosyl transferase family 1" evidence="3">
    <location>
        <begin position="201"/>
        <end position="348"/>
    </location>
</feature>
<proteinExistence type="predicted"/>
<evidence type="ECO:0000259" key="3">
    <source>
        <dbReference type="Pfam" id="PF00534"/>
    </source>
</evidence>
<evidence type="ECO:0000259" key="4">
    <source>
        <dbReference type="Pfam" id="PF13579"/>
    </source>
</evidence>
<dbReference type="InterPro" id="IPR028098">
    <property type="entry name" value="Glyco_trans_4-like_N"/>
</dbReference>
<comment type="caution">
    <text evidence="5">The sequence shown here is derived from an EMBL/GenBank/DDBJ whole genome shotgun (WGS) entry which is preliminary data.</text>
</comment>
<sequence>MNASLRIVRLANFVAPASGGLRTALRELGKGYREAGHRPVLVVPGERESDHETEQGRVITLPGPLLPGTGGYRVLTDRRRLAALLHDLAPDRLEVSDRTTLRWTGRWARRARVPAVMVSHETADGVLRTWGLPEPAARRTADALNIRTAHTYARVVCTTEFAEREFVRIGARNVVRAPLGVDLVQRHPALRDPGLRARYARGDETLLVMCSRLSLEKRPGTALDALEALLRRGRRAVLVVAGDGPLRSRLEQRAREHALPVAFLGHVRDRGLLGALQASADVCLAPGPAETFGLAALEAMACGTPVVASASSALPEVIGAAGAVAENRGEAFADAVELLLERAEPGRREAARARAECFGWGTAVAAFLAAHDAPVRATAAAAGGTVFPVRPVVPGGLS</sequence>
<dbReference type="GO" id="GO:1901137">
    <property type="term" value="P:carbohydrate derivative biosynthetic process"/>
    <property type="evidence" value="ECO:0007669"/>
    <property type="project" value="UniProtKB-ARBA"/>
</dbReference>
<dbReference type="EMBL" id="VIWV01000001">
    <property type="protein sequence ID" value="TWF88830.1"/>
    <property type="molecule type" value="Genomic_DNA"/>
</dbReference>
<evidence type="ECO:0000313" key="6">
    <source>
        <dbReference type="Proteomes" id="UP000316603"/>
    </source>
</evidence>
<dbReference type="PANTHER" id="PTHR45947:SF3">
    <property type="entry name" value="SULFOQUINOVOSYL TRANSFERASE SQD2"/>
    <property type="match status" value="1"/>
</dbReference>
<dbReference type="GO" id="GO:0016757">
    <property type="term" value="F:glycosyltransferase activity"/>
    <property type="evidence" value="ECO:0007669"/>
    <property type="project" value="UniProtKB-KW"/>
</dbReference>
<evidence type="ECO:0000256" key="2">
    <source>
        <dbReference type="ARBA" id="ARBA00022679"/>
    </source>
</evidence>
<dbReference type="SUPFAM" id="SSF53756">
    <property type="entry name" value="UDP-Glycosyltransferase/glycogen phosphorylase"/>
    <property type="match status" value="1"/>
</dbReference>
<organism evidence="5 6">
    <name type="scientific">Streptomyces capillispiralis</name>
    <dbReference type="NCBI Taxonomy" id="68182"/>
    <lineage>
        <taxon>Bacteria</taxon>
        <taxon>Bacillati</taxon>
        <taxon>Actinomycetota</taxon>
        <taxon>Actinomycetes</taxon>
        <taxon>Kitasatosporales</taxon>
        <taxon>Streptomycetaceae</taxon>
        <taxon>Streptomyces</taxon>
    </lineage>
</organism>
<dbReference type="Gene3D" id="3.40.50.2000">
    <property type="entry name" value="Glycogen Phosphorylase B"/>
    <property type="match status" value="2"/>
</dbReference>
<dbReference type="Proteomes" id="UP000316603">
    <property type="component" value="Unassembled WGS sequence"/>
</dbReference>
<evidence type="ECO:0000256" key="1">
    <source>
        <dbReference type="ARBA" id="ARBA00022676"/>
    </source>
</evidence>
<reference evidence="5 6" key="1">
    <citation type="submission" date="2019-06" db="EMBL/GenBank/DDBJ databases">
        <title>Sequencing the genomes of 1000 actinobacteria strains.</title>
        <authorList>
            <person name="Klenk H.-P."/>
        </authorList>
    </citation>
    <scope>NUCLEOTIDE SEQUENCE [LARGE SCALE GENOMIC DNA]</scope>
    <source>
        <strain evidence="5 6">DSM 41695</strain>
    </source>
</reference>
<keyword evidence="6" id="KW-1185">Reference proteome</keyword>
<evidence type="ECO:0000313" key="5">
    <source>
        <dbReference type="EMBL" id="TWF88830.1"/>
    </source>
</evidence>
<dbReference type="InterPro" id="IPR050194">
    <property type="entry name" value="Glycosyltransferase_grp1"/>
</dbReference>
<name>A0A561TP04_9ACTN</name>
<gene>
    <name evidence="5" type="ORF">FHX78_115865</name>
</gene>